<evidence type="ECO:0000313" key="2">
    <source>
        <dbReference type="EMBL" id="CAG7890118.1"/>
    </source>
</evidence>
<reference evidence="2 3" key="1">
    <citation type="submission" date="2021-07" db="EMBL/GenBank/DDBJ databases">
        <authorList>
            <consortium name="Genoscope - CEA"/>
            <person name="William W."/>
        </authorList>
    </citation>
    <scope>NUCLEOTIDE SEQUENCE [LARGE SCALE GENOMIC DNA]</scope>
</reference>
<dbReference type="InterPro" id="IPR026960">
    <property type="entry name" value="RVT-Znf"/>
</dbReference>
<dbReference type="AlphaFoldDB" id="A0A8D9GZN1"/>
<sequence>LFLWKLAQGALPLGANLQARGMMSNTNCPHCGGTETGVHLIFECPFAQHVWALAPIKPNPDFISSASIHSALTAASSLVCLPP</sequence>
<feature type="non-terminal residue" evidence="2">
    <location>
        <position position="1"/>
    </location>
</feature>
<protein>
    <recommendedName>
        <fullName evidence="1">Reverse transcriptase zinc-binding domain-containing protein</fullName>
    </recommendedName>
</protein>
<evidence type="ECO:0000313" key="3">
    <source>
        <dbReference type="Proteomes" id="UP000694005"/>
    </source>
</evidence>
<gene>
    <name evidence="2" type="ORF">BRAPAZ1V2_A01P41940.2</name>
</gene>
<dbReference type="Proteomes" id="UP000694005">
    <property type="component" value="Chromosome A01"/>
</dbReference>
<evidence type="ECO:0000259" key="1">
    <source>
        <dbReference type="Pfam" id="PF13966"/>
    </source>
</evidence>
<name>A0A8D9GZN1_BRACM</name>
<organism evidence="2 3">
    <name type="scientific">Brassica campestris</name>
    <name type="common">Field mustard</name>
    <dbReference type="NCBI Taxonomy" id="3711"/>
    <lineage>
        <taxon>Eukaryota</taxon>
        <taxon>Viridiplantae</taxon>
        <taxon>Streptophyta</taxon>
        <taxon>Embryophyta</taxon>
        <taxon>Tracheophyta</taxon>
        <taxon>Spermatophyta</taxon>
        <taxon>Magnoliopsida</taxon>
        <taxon>eudicotyledons</taxon>
        <taxon>Gunneridae</taxon>
        <taxon>Pentapetalae</taxon>
        <taxon>rosids</taxon>
        <taxon>malvids</taxon>
        <taxon>Brassicales</taxon>
        <taxon>Brassicaceae</taxon>
        <taxon>Brassiceae</taxon>
        <taxon>Brassica</taxon>
    </lineage>
</organism>
<accession>A0A8D9GZN1</accession>
<dbReference type="EMBL" id="LS974617">
    <property type="protein sequence ID" value="CAG7890118.1"/>
    <property type="molecule type" value="Genomic_DNA"/>
</dbReference>
<feature type="domain" description="Reverse transcriptase zinc-binding" evidence="1">
    <location>
        <begin position="2"/>
        <end position="51"/>
    </location>
</feature>
<dbReference type="Pfam" id="PF13966">
    <property type="entry name" value="zf-RVT"/>
    <property type="match status" value="1"/>
</dbReference>
<proteinExistence type="predicted"/>
<feature type="non-terminal residue" evidence="2">
    <location>
        <position position="83"/>
    </location>
</feature>